<keyword evidence="3" id="KW-1185">Reference proteome</keyword>
<evidence type="ECO:0000256" key="1">
    <source>
        <dbReference type="SAM" id="Phobius"/>
    </source>
</evidence>
<reference evidence="2 3" key="1">
    <citation type="submission" date="2018-10" db="EMBL/GenBank/DDBJ databases">
        <title>Ulvibacterium marinum gen. nov., sp. nov., a novel marine bacterium of the family Flavobacteriaceae, isolated from a culture of the green alga Ulva prolifera.</title>
        <authorList>
            <person name="Zhang Z."/>
        </authorList>
    </citation>
    <scope>NUCLEOTIDE SEQUENCE [LARGE SCALE GENOMIC DNA]</scope>
    <source>
        <strain evidence="2 3">CCMM003</strain>
    </source>
</reference>
<evidence type="ECO:0000313" key="3">
    <source>
        <dbReference type="Proteomes" id="UP000276603"/>
    </source>
</evidence>
<proteinExistence type="predicted"/>
<dbReference type="OrthoDB" id="1441845at2"/>
<name>A0A3B0CA34_9FLAO</name>
<accession>A0A3B0CA34</accession>
<dbReference type="AlphaFoldDB" id="A0A3B0CA34"/>
<feature type="transmembrane region" description="Helical" evidence="1">
    <location>
        <begin position="9"/>
        <end position="29"/>
    </location>
</feature>
<keyword evidence="1" id="KW-1133">Transmembrane helix</keyword>
<sequence>MRTKKQHRFWNILVVITVIICLLALMAHYKNWVRTNTNDIQILSGFYYNKVEFSELDSVVMVEKIPPMERLNGFSALEKEKGVFREFKDSLTDKKVYVYVDHFPNPKIKLVYRDSLRLFMNLRDSLENEKMYLFLKNKKDSLPLQFSSKK</sequence>
<evidence type="ECO:0000313" key="2">
    <source>
        <dbReference type="EMBL" id="RKN82563.1"/>
    </source>
</evidence>
<keyword evidence="1" id="KW-0472">Membrane</keyword>
<comment type="caution">
    <text evidence="2">The sequence shown here is derived from an EMBL/GenBank/DDBJ whole genome shotgun (WGS) entry which is preliminary data.</text>
</comment>
<keyword evidence="1" id="KW-0812">Transmembrane</keyword>
<dbReference type="RefSeq" id="WP_120709753.1">
    <property type="nucleotide sequence ID" value="NZ_RBCJ01000001.1"/>
</dbReference>
<protein>
    <submittedName>
        <fullName evidence="2">Uncharacterized protein</fullName>
    </submittedName>
</protein>
<organism evidence="2 3">
    <name type="scientific">Ulvibacterium marinum</name>
    <dbReference type="NCBI Taxonomy" id="2419782"/>
    <lineage>
        <taxon>Bacteria</taxon>
        <taxon>Pseudomonadati</taxon>
        <taxon>Bacteroidota</taxon>
        <taxon>Flavobacteriia</taxon>
        <taxon>Flavobacteriales</taxon>
        <taxon>Flavobacteriaceae</taxon>
        <taxon>Ulvibacterium</taxon>
    </lineage>
</organism>
<gene>
    <name evidence="2" type="ORF">D7Z94_01580</name>
</gene>
<dbReference type="EMBL" id="RBCJ01000001">
    <property type="protein sequence ID" value="RKN82563.1"/>
    <property type="molecule type" value="Genomic_DNA"/>
</dbReference>
<dbReference type="Proteomes" id="UP000276603">
    <property type="component" value="Unassembled WGS sequence"/>
</dbReference>